<dbReference type="Gene3D" id="3.90.550.10">
    <property type="entry name" value="Spore Coat Polysaccharide Biosynthesis Protein SpsA, Chain A"/>
    <property type="match status" value="1"/>
</dbReference>
<feature type="domain" description="Nucleotidyl transferase" evidence="1">
    <location>
        <begin position="4"/>
        <end position="280"/>
    </location>
</feature>
<dbReference type="InterPro" id="IPR029044">
    <property type="entry name" value="Nucleotide-diphossugar_trans"/>
</dbReference>
<dbReference type="SUPFAM" id="SSF53448">
    <property type="entry name" value="Nucleotide-diphospho-sugar transferases"/>
    <property type="match status" value="1"/>
</dbReference>
<protein>
    <submittedName>
        <fullName evidence="2">Alginate biosynthesis protein AlgA</fullName>
    </submittedName>
</protein>
<accession>A0ABP2ANR7</accession>
<evidence type="ECO:0000313" key="2">
    <source>
        <dbReference type="EMBL" id="CUN73907.1"/>
    </source>
</evidence>
<sequence>MLCALIMAGGKGTRFWPLSTADKPKQFLKLLGSETMIQMTVNRINKEIPLSRIFVCTTKNYVELVKDQLPNLNVNNIIVEPEGRNTAPCIALSALMIKRRFKNANMIVLPSDHLIRDEEKFLQSIKEANEFLENNKNAIITLGMKANRVETGYGYIKIDKEFFDGNVKKVQSFIEKPTFNKAREYFESNEYLWNSGMFLWNVNNIISLIREHLPKTYNALSFLLDVEDNKIYSEVNKNYKNTDAISIDYGILEKAKNIYMIPCECGWDDVGNWTSVERYSDKDDVGNVFKAQGTLYNCKNNIVLTHKNILLNDVENLIIVETDDYIMISSKKQEQDIKKAKELLRG</sequence>
<dbReference type="Proteomes" id="UP000095488">
    <property type="component" value="Unassembled WGS sequence"/>
</dbReference>
<evidence type="ECO:0000313" key="3">
    <source>
        <dbReference type="Proteomes" id="UP000095488"/>
    </source>
</evidence>
<reference evidence="2 3" key="1">
    <citation type="submission" date="2015-09" db="EMBL/GenBank/DDBJ databases">
        <authorList>
            <consortium name="Pathogen Informatics"/>
            <person name="Wu L."/>
            <person name="Ma J."/>
        </authorList>
    </citation>
    <scope>NUCLEOTIDE SEQUENCE [LARGE SCALE GENOMIC DNA]</scope>
    <source>
        <strain evidence="2 3">2789STDY5834858</strain>
    </source>
</reference>
<dbReference type="InterPro" id="IPR051161">
    <property type="entry name" value="Mannose-6P_isomerase_type2"/>
</dbReference>
<dbReference type="InterPro" id="IPR005835">
    <property type="entry name" value="NTP_transferase_dom"/>
</dbReference>
<keyword evidence="3" id="KW-1185">Reference proteome</keyword>
<gene>
    <name evidence="2" type="primary">algA</name>
    <name evidence="2" type="ORF">ERS852473_00948</name>
</gene>
<dbReference type="Pfam" id="PF00483">
    <property type="entry name" value="NTP_transferase"/>
    <property type="match status" value="1"/>
</dbReference>
<dbReference type="RefSeq" id="WP_055258169.1">
    <property type="nucleotide sequence ID" value="NZ_CABIXL010000003.1"/>
</dbReference>
<evidence type="ECO:0000259" key="1">
    <source>
        <dbReference type="Pfam" id="PF00483"/>
    </source>
</evidence>
<organism evidence="2 3">
    <name type="scientific">Sarcina ventriculi</name>
    <name type="common">Clostridium ventriculi</name>
    <dbReference type="NCBI Taxonomy" id="1267"/>
    <lineage>
        <taxon>Bacteria</taxon>
        <taxon>Bacillati</taxon>
        <taxon>Bacillota</taxon>
        <taxon>Clostridia</taxon>
        <taxon>Eubacteriales</taxon>
        <taxon>Clostridiaceae</taxon>
        <taxon>Sarcina</taxon>
    </lineage>
</organism>
<proteinExistence type="predicted"/>
<dbReference type="InterPro" id="IPR049577">
    <property type="entry name" value="GMPP_N"/>
</dbReference>
<dbReference type="CDD" id="cd02509">
    <property type="entry name" value="GDP-M1P_Guanylyltransferase"/>
    <property type="match status" value="1"/>
</dbReference>
<dbReference type="EMBL" id="CYZR01000003">
    <property type="protein sequence ID" value="CUN73907.1"/>
    <property type="molecule type" value="Genomic_DNA"/>
</dbReference>
<dbReference type="PANTHER" id="PTHR46390">
    <property type="entry name" value="MANNOSE-1-PHOSPHATE GUANYLYLTRANSFERASE"/>
    <property type="match status" value="1"/>
</dbReference>
<dbReference type="PANTHER" id="PTHR46390:SF1">
    <property type="entry name" value="MANNOSE-1-PHOSPHATE GUANYLYLTRANSFERASE"/>
    <property type="match status" value="1"/>
</dbReference>
<dbReference type="SUPFAM" id="SSF159283">
    <property type="entry name" value="Guanosine diphospho-D-mannose pyrophosphorylase/mannose-6-phosphate isomerase linker domain"/>
    <property type="match status" value="1"/>
</dbReference>
<comment type="caution">
    <text evidence="2">The sequence shown here is derived from an EMBL/GenBank/DDBJ whole genome shotgun (WGS) entry which is preliminary data.</text>
</comment>
<name>A0ABP2ANR7_SARVE</name>